<evidence type="ECO:0000313" key="4">
    <source>
        <dbReference type="Proteomes" id="UP001141806"/>
    </source>
</evidence>
<dbReference type="Pfam" id="PF13369">
    <property type="entry name" value="Transglut_core2"/>
    <property type="match status" value="1"/>
</dbReference>
<comment type="caution">
    <text evidence="3">The sequence shown here is derived from an EMBL/GenBank/DDBJ whole genome shotgun (WGS) entry which is preliminary data.</text>
</comment>
<name>A0A9Q0KYU3_9MAGN</name>
<evidence type="ECO:0000259" key="2">
    <source>
        <dbReference type="Pfam" id="PF13369"/>
    </source>
</evidence>
<organism evidence="3 4">
    <name type="scientific">Protea cynaroides</name>
    <dbReference type="NCBI Taxonomy" id="273540"/>
    <lineage>
        <taxon>Eukaryota</taxon>
        <taxon>Viridiplantae</taxon>
        <taxon>Streptophyta</taxon>
        <taxon>Embryophyta</taxon>
        <taxon>Tracheophyta</taxon>
        <taxon>Spermatophyta</taxon>
        <taxon>Magnoliopsida</taxon>
        <taxon>Proteales</taxon>
        <taxon>Proteaceae</taxon>
        <taxon>Protea</taxon>
    </lineage>
</organism>
<reference evidence="3" key="1">
    <citation type="journal article" date="2023" name="Plant J.">
        <title>The genome of the king protea, Protea cynaroides.</title>
        <authorList>
            <person name="Chang J."/>
            <person name="Duong T.A."/>
            <person name="Schoeman C."/>
            <person name="Ma X."/>
            <person name="Roodt D."/>
            <person name="Barker N."/>
            <person name="Li Z."/>
            <person name="Van de Peer Y."/>
            <person name="Mizrachi E."/>
        </authorList>
    </citation>
    <scope>NUCLEOTIDE SEQUENCE</scope>
    <source>
        <tissue evidence="3">Young leaves</tissue>
    </source>
</reference>
<keyword evidence="4" id="KW-1185">Reference proteome</keyword>
<sequence>MGSLSPWNATTSSLTFSSSSSLDLPKFQTYHLSNPRRLVCQCQSASNDLQLVLHDALDASGIDTKNARAAREKFCSQVGRFTTMERQTSICNRGVDLGTIALQIAAEDHALLSRLDMPFPVDTFISSLDDLSIGYFPHHKPSASPEDFIGNFESYLYVDKGFRRKNVTNQSEPRALYLHSALTDRSGSALMLSLIYSEVLKMLRLWGIFNFDIEIDFPHNLNTLPRGYDKKNSRMGDQPHIMTTQSLLLEILKTQKEAFWPFEYDNTKSLFLRAADAAHYVDEPTTDEDRKFEIKSTEAAQDRLRHGVWTRRSNGEMWCALSEPFHTKWIFQSFQQHGRRCSG</sequence>
<gene>
    <name evidence="3" type="ORF">NE237_009961</name>
</gene>
<dbReference type="OrthoDB" id="611769at2759"/>
<dbReference type="Proteomes" id="UP001141806">
    <property type="component" value="Unassembled WGS sequence"/>
</dbReference>
<feature type="compositionally biased region" description="Low complexity" evidence="1">
    <location>
        <begin position="10"/>
        <end position="20"/>
    </location>
</feature>
<evidence type="ECO:0000313" key="3">
    <source>
        <dbReference type="EMBL" id="KAJ4979181.1"/>
    </source>
</evidence>
<evidence type="ECO:0000256" key="1">
    <source>
        <dbReference type="SAM" id="MobiDB-lite"/>
    </source>
</evidence>
<accession>A0A9Q0KYU3</accession>
<dbReference type="EMBL" id="JAMYWD010000002">
    <property type="protein sequence ID" value="KAJ4979181.1"/>
    <property type="molecule type" value="Genomic_DNA"/>
</dbReference>
<dbReference type="PANTHER" id="PTHR31350:SF29">
    <property type="entry name" value="PROTEIN SIRB1 N-TERMINAL DOMAIN-CONTAINING PROTEIN"/>
    <property type="match status" value="1"/>
</dbReference>
<dbReference type="AlphaFoldDB" id="A0A9Q0KYU3"/>
<feature type="domain" description="Protein SirB1 N-terminal" evidence="2">
    <location>
        <begin position="138"/>
        <end position="204"/>
    </location>
</feature>
<protein>
    <recommendedName>
        <fullName evidence="2">Protein SirB1 N-terminal domain-containing protein</fullName>
    </recommendedName>
</protein>
<dbReference type="InterPro" id="IPR032698">
    <property type="entry name" value="SirB1_N"/>
</dbReference>
<dbReference type="PANTHER" id="PTHR31350">
    <property type="entry name" value="SI:DKEY-261L7.2"/>
    <property type="match status" value="1"/>
</dbReference>
<feature type="region of interest" description="Disordered" evidence="1">
    <location>
        <begin position="1"/>
        <end position="20"/>
    </location>
</feature>
<proteinExistence type="predicted"/>